<evidence type="ECO:0000313" key="1">
    <source>
        <dbReference type="EMBL" id="BBA45185.1"/>
    </source>
</evidence>
<reference evidence="1" key="2">
    <citation type="journal article" date="2017" name="Genome Announc.">
        <title>High-Quality Draft Genome Sequence of Burkholderia contaminans CH-1, a Gram-Negative Bacterium That Metabolizes 2-Azahypoxanthine, a Plant Growth-Regulating Compound.</title>
        <authorList>
            <person name="Choi J.-H."/>
            <person name="Sugiura H."/>
            <person name="Moriuchi R."/>
            <person name="Kawagishi H."/>
            <person name="Dohra H."/>
        </authorList>
    </citation>
    <scope>NUCLEOTIDE SEQUENCE</scope>
    <source>
        <strain evidence="1">CH-1</strain>
        <plasmid evidence="1">pBC453</plasmid>
    </source>
</reference>
<sequence length="73" mass="7700">MPDSDDVARPSITQSIAAAHDRLATSESIQRLPNMSGDPSVRIEVIYLAPSHLHFAAAPDSNTSVPGFAVTPT</sequence>
<accession>A0A250LKS9</accession>
<proteinExistence type="predicted"/>
<reference evidence="1" key="1">
    <citation type="journal article" date="2016" name="Biosci. Biotechnol. Biochem.">
        <title>Bioconversion of AHX to AOH by resting cells of Burkholderia contaminans CH-1.</title>
        <authorList>
            <person name="Choi J.H."/>
            <person name="Kikuchi A."/>
            <person name="Pumkaeo P."/>
            <person name="Hirai H."/>
            <person name="Tokuyama S."/>
            <person name="Kawagishi H."/>
        </authorList>
    </citation>
    <scope>NUCLEOTIDE SEQUENCE</scope>
    <source>
        <strain evidence="1">CH-1</strain>
        <plasmid evidence="1">pBC453</plasmid>
    </source>
</reference>
<gene>
    <name evidence="1" type="ORF">BCCH1_76960</name>
</gene>
<protein>
    <submittedName>
        <fullName evidence="1">Uncharacterized protein</fullName>
    </submittedName>
</protein>
<geneLocation type="plasmid" evidence="1">
    <name>pBC453</name>
</geneLocation>
<dbReference type="EMBL" id="AP018360">
    <property type="protein sequence ID" value="BBA45185.1"/>
    <property type="molecule type" value="Genomic_DNA"/>
</dbReference>
<organism evidence="1">
    <name type="scientific">Burkholderia contaminans</name>
    <dbReference type="NCBI Taxonomy" id="488447"/>
    <lineage>
        <taxon>Bacteria</taxon>
        <taxon>Pseudomonadati</taxon>
        <taxon>Pseudomonadota</taxon>
        <taxon>Betaproteobacteria</taxon>
        <taxon>Burkholderiales</taxon>
        <taxon>Burkholderiaceae</taxon>
        <taxon>Burkholderia</taxon>
        <taxon>Burkholderia cepacia complex</taxon>
    </lineage>
</organism>
<keyword evidence="1" id="KW-0614">Plasmid</keyword>
<name>A0A250LKS9_9BURK</name>
<dbReference type="AlphaFoldDB" id="A0A250LKS9"/>